<sequence length="45" mass="4877">MATSITAFAAKILDQYFGFYEQNVFGDRSAACHDVIPALAPVRLG</sequence>
<organism evidence="1 2">
    <name type="scientific">Saccharopolyspora spinosa</name>
    <dbReference type="NCBI Taxonomy" id="60894"/>
    <lineage>
        <taxon>Bacteria</taxon>
        <taxon>Bacillati</taxon>
        <taxon>Actinomycetota</taxon>
        <taxon>Actinomycetes</taxon>
        <taxon>Pseudonocardiales</taxon>
        <taxon>Pseudonocardiaceae</taxon>
        <taxon>Saccharopolyspora</taxon>
    </lineage>
</organism>
<dbReference type="AlphaFoldDB" id="A0A2N3XPW8"/>
<dbReference type="EMBL" id="PJNB01000001">
    <property type="protein sequence ID" value="PKW12726.1"/>
    <property type="molecule type" value="Genomic_DNA"/>
</dbReference>
<gene>
    <name evidence="1" type="ORF">A8926_0205</name>
</gene>
<comment type="caution">
    <text evidence="1">The sequence shown here is derived from an EMBL/GenBank/DDBJ whole genome shotgun (WGS) entry which is preliminary data.</text>
</comment>
<evidence type="ECO:0000313" key="2">
    <source>
        <dbReference type="Proteomes" id="UP000233786"/>
    </source>
</evidence>
<protein>
    <submittedName>
        <fullName evidence="1">Purine nucleosidase</fullName>
    </submittedName>
</protein>
<dbReference type="RefSeq" id="WP_010315926.1">
    <property type="nucleotide sequence ID" value="NZ_CP061007.1"/>
</dbReference>
<dbReference type="STRING" id="994479.GCA_000194155_07866"/>
<dbReference type="Proteomes" id="UP000233786">
    <property type="component" value="Unassembled WGS sequence"/>
</dbReference>
<evidence type="ECO:0000313" key="1">
    <source>
        <dbReference type="EMBL" id="PKW12726.1"/>
    </source>
</evidence>
<reference evidence="1" key="1">
    <citation type="submission" date="2017-12" db="EMBL/GenBank/DDBJ databases">
        <title>Sequencing the genomes of 1000 Actinobacteria strains.</title>
        <authorList>
            <person name="Klenk H.-P."/>
        </authorList>
    </citation>
    <scope>NUCLEOTIDE SEQUENCE [LARGE SCALE GENOMIC DNA]</scope>
    <source>
        <strain evidence="1">DSM 44228</strain>
    </source>
</reference>
<proteinExistence type="predicted"/>
<keyword evidence="2" id="KW-1185">Reference proteome</keyword>
<accession>A0A2N3XPW8</accession>
<name>A0A2N3XPW8_SACSN</name>